<organism evidence="2 3">
    <name type="scientific">Hydnum rufescens UP504</name>
    <dbReference type="NCBI Taxonomy" id="1448309"/>
    <lineage>
        <taxon>Eukaryota</taxon>
        <taxon>Fungi</taxon>
        <taxon>Dikarya</taxon>
        <taxon>Basidiomycota</taxon>
        <taxon>Agaricomycotina</taxon>
        <taxon>Agaricomycetes</taxon>
        <taxon>Cantharellales</taxon>
        <taxon>Hydnaceae</taxon>
        <taxon>Hydnum</taxon>
    </lineage>
</organism>
<feature type="compositionally biased region" description="Low complexity" evidence="1">
    <location>
        <begin position="219"/>
        <end position="233"/>
    </location>
</feature>
<accession>A0A9P6E1Q0</accession>
<feature type="region of interest" description="Disordered" evidence="1">
    <location>
        <begin position="170"/>
        <end position="233"/>
    </location>
</feature>
<dbReference type="AlphaFoldDB" id="A0A9P6E1Q0"/>
<protein>
    <submittedName>
        <fullName evidence="2">Uncharacterized protein</fullName>
    </submittedName>
</protein>
<gene>
    <name evidence="2" type="ORF">BS47DRAFT_1077629</name>
</gene>
<evidence type="ECO:0000313" key="3">
    <source>
        <dbReference type="Proteomes" id="UP000886523"/>
    </source>
</evidence>
<feature type="compositionally biased region" description="Polar residues" evidence="1">
    <location>
        <begin position="170"/>
        <end position="186"/>
    </location>
</feature>
<feature type="compositionally biased region" description="Polar residues" evidence="1">
    <location>
        <begin position="195"/>
        <end position="207"/>
    </location>
</feature>
<reference evidence="2" key="1">
    <citation type="journal article" date="2020" name="Nat. Commun.">
        <title>Large-scale genome sequencing of mycorrhizal fungi provides insights into the early evolution of symbiotic traits.</title>
        <authorList>
            <person name="Miyauchi S."/>
            <person name="Kiss E."/>
            <person name="Kuo A."/>
            <person name="Drula E."/>
            <person name="Kohler A."/>
            <person name="Sanchez-Garcia M."/>
            <person name="Morin E."/>
            <person name="Andreopoulos B."/>
            <person name="Barry K.W."/>
            <person name="Bonito G."/>
            <person name="Buee M."/>
            <person name="Carver A."/>
            <person name="Chen C."/>
            <person name="Cichocki N."/>
            <person name="Clum A."/>
            <person name="Culley D."/>
            <person name="Crous P.W."/>
            <person name="Fauchery L."/>
            <person name="Girlanda M."/>
            <person name="Hayes R.D."/>
            <person name="Keri Z."/>
            <person name="LaButti K."/>
            <person name="Lipzen A."/>
            <person name="Lombard V."/>
            <person name="Magnuson J."/>
            <person name="Maillard F."/>
            <person name="Murat C."/>
            <person name="Nolan M."/>
            <person name="Ohm R.A."/>
            <person name="Pangilinan J."/>
            <person name="Pereira M.F."/>
            <person name="Perotto S."/>
            <person name="Peter M."/>
            <person name="Pfister S."/>
            <person name="Riley R."/>
            <person name="Sitrit Y."/>
            <person name="Stielow J.B."/>
            <person name="Szollosi G."/>
            <person name="Zifcakova L."/>
            <person name="Stursova M."/>
            <person name="Spatafora J.W."/>
            <person name="Tedersoo L."/>
            <person name="Vaario L.M."/>
            <person name="Yamada A."/>
            <person name="Yan M."/>
            <person name="Wang P."/>
            <person name="Xu J."/>
            <person name="Bruns T."/>
            <person name="Baldrian P."/>
            <person name="Vilgalys R."/>
            <person name="Dunand C."/>
            <person name="Henrissat B."/>
            <person name="Grigoriev I.V."/>
            <person name="Hibbett D."/>
            <person name="Nagy L.G."/>
            <person name="Martin F.M."/>
        </authorList>
    </citation>
    <scope>NUCLEOTIDE SEQUENCE</scope>
    <source>
        <strain evidence="2">UP504</strain>
    </source>
</reference>
<feature type="compositionally biased region" description="Polar residues" evidence="1">
    <location>
        <begin position="123"/>
        <end position="135"/>
    </location>
</feature>
<comment type="caution">
    <text evidence="2">The sequence shown here is derived from an EMBL/GenBank/DDBJ whole genome shotgun (WGS) entry which is preliminary data.</text>
</comment>
<evidence type="ECO:0000313" key="2">
    <source>
        <dbReference type="EMBL" id="KAF9519668.1"/>
    </source>
</evidence>
<keyword evidence="3" id="KW-1185">Reference proteome</keyword>
<sequence>MPYPNHPPKASPLSLEFRSALSLGNTPPAFTLDLQRTSPSTLRQENEGDDPVITAHDADVLPESVSVKLEGDASRTEATNLSLIAERPRSSSESALAQTQHLSGNARSYTPDILQSPAGAPLASTSSLENSTPQRSALPPTPDSTNVPGAPISIMTSTILTSHRNLNSTTTLSGSVKENDGTSTLPQAFPAAPSVDSQGIDHQQTESIPEETNAEVRPLCDPSSSSLPPRQAK</sequence>
<feature type="compositionally biased region" description="Polar residues" evidence="1">
    <location>
        <begin position="91"/>
        <end position="108"/>
    </location>
</feature>
<evidence type="ECO:0000256" key="1">
    <source>
        <dbReference type="SAM" id="MobiDB-lite"/>
    </source>
</evidence>
<dbReference type="Proteomes" id="UP000886523">
    <property type="component" value="Unassembled WGS sequence"/>
</dbReference>
<name>A0A9P6E1Q0_9AGAM</name>
<feature type="region of interest" description="Disordered" evidence="1">
    <location>
        <begin position="26"/>
        <end position="151"/>
    </location>
</feature>
<feature type="compositionally biased region" description="Polar residues" evidence="1">
    <location>
        <begin position="34"/>
        <end position="43"/>
    </location>
</feature>
<dbReference type="EMBL" id="MU128916">
    <property type="protein sequence ID" value="KAF9519668.1"/>
    <property type="molecule type" value="Genomic_DNA"/>
</dbReference>
<proteinExistence type="predicted"/>